<dbReference type="CDD" id="cd00090">
    <property type="entry name" value="HTH_ARSR"/>
    <property type="match status" value="1"/>
</dbReference>
<dbReference type="SUPFAM" id="SSF54909">
    <property type="entry name" value="Dimeric alpha+beta barrel"/>
    <property type="match status" value="1"/>
</dbReference>
<dbReference type="Pfam" id="PF13412">
    <property type="entry name" value="HTH_24"/>
    <property type="match status" value="1"/>
</dbReference>
<evidence type="ECO:0000256" key="3">
    <source>
        <dbReference type="ARBA" id="ARBA00023159"/>
    </source>
</evidence>
<dbReference type="Pfam" id="PF01037">
    <property type="entry name" value="AsnC_trans_reg"/>
    <property type="match status" value="1"/>
</dbReference>
<dbReference type="GO" id="GO:0043565">
    <property type="term" value="F:sequence-specific DNA binding"/>
    <property type="evidence" value="ECO:0007669"/>
    <property type="project" value="InterPro"/>
</dbReference>
<feature type="domain" description="HTH asnC-type" evidence="5">
    <location>
        <begin position="11"/>
        <end position="77"/>
    </location>
</feature>
<dbReference type="InterPro" id="IPR019888">
    <property type="entry name" value="Tscrpt_reg_AsnC-like"/>
</dbReference>
<dbReference type="InterPro" id="IPR011008">
    <property type="entry name" value="Dimeric_a/b-barrel"/>
</dbReference>
<keyword evidence="4" id="KW-0804">Transcription</keyword>
<dbReference type="InterPro" id="IPR036390">
    <property type="entry name" value="WH_DNA-bd_sf"/>
</dbReference>
<dbReference type="GO" id="GO:0005829">
    <property type="term" value="C:cytosol"/>
    <property type="evidence" value="ECO:0007669"/>
    <property type="project" value="TreeGrafter"/>
</dbReference>
<evidence type="ECO:0000259" key="5">
    <source>
        <dbReference type="PROSITE" id="PS50956"/>
    </source>
</evidence>
<dbReference type="PANTHER" id="PTHR30154:SF0">
    <property type="entry name" value="LEUCINE-RESPONSIVE REGULATORY PROTEIN"/>
    <property type="match status" value="1"/>
</dbReference>
<dbReference type="RefSeq" id="WP_012708558.1">
    <property type="nucleotide sequence ID" value="NC_012587.1"/>
</dbReference>
<accession>C3MEC5</accession>
<evidence type="ECO:0000313" key="6">
    <source>
        <dbReference type="EMBL" id="ACP25794.1"/>
    </source>
</evidence>
<name>C3MEC5_SINFN</name>
<dbReference type="GO" id="GO:0043200">
    <property type="term" value="P:response to amino acid"/>
    <property type="evidence" value="ECO:0007669"/>
    <property type="project" value="TreeGrafter"/>
</dbReference>
<gene>
    <name evidence="6" type="ordered locus">NGR_c20310</name>
</gene>
<dbReference type="eggNOG" id="COG1522">
    <property type="taxonomic scope" value="Bacteria"/>
</dbReference>
<dbReference type="Gene3D" id="3.30.70.920">
    <property type="match status" value="1"/>
</dbReference>
<dbReference type="PRINTS" id="PR00033">
    <property type="entry name" value="HTHASNC"/>
</dbReference>
<dbReference type="OrthoDB" id="9802341at2"/>
<dbReference type="Proteomes" id="UP000001054">
    <property type="component" value="Chromosome"/>
</dbReference>
<protein>
    <submittedName>
        <fullName evidence="6">Transcriptional regulator, AsnC family</fullName>
    </submittedName>
</protein>
<evidence type="ECO:0000313" key="7">
    <source>
        <dbReference type="Proteomes" id="UP000001054"/>
    </source>
</evidence>
<reference evidence="6 7" key="1">
    <citation type="journal article" date="2009" name="Appl. Environ. Microbiol.">
        <title>Rhizobium sp. strain NGR234 possesses a remarkable number of secretion systems.</title>
        <authorList>
            <person name="Schmeisser C."/>
            <person name="Liesegang H."/>
            <person name="Krysciak D."/>
            <person name="Bakkou N."/>
            <person name="Le Quere A."/>
            <person name="Wollherr A."/>
            <person name="Heinemeyer I."/>
            <person name="Morgenstern B."/>
            <person name="Pommerening-Roeser A."/>
            <person name="Flores M."/>
            <person name="Palacios R."/>
            <person name="Brenner S."/>
            <person name="Gottschalk G."/>
            <person name="Schmitz R.A."/>
            <person name="Broughton W.J."/>
            <person name="Perret X."/>
            <person name="Strittmatter A.W."/>
            <person name="Streit W.R."/>
        </authorList>
    </citation>
    <scope>NUCLEOTIDE SEQUENCE [LARGE SCALE GENOMIC DNA]</scope>
    <source>
        <strain evidence="7">NBRC 101917 / NGR234</strain>
    </source>
</reference>
<dbReference type="InterPro" id="IPR011991">
    <property type="entry name" value="ArsR-like_HTH"/>
</dbReference>
<dbReference type="Gene3D" id="1.10.10.10">
    <property type="entry name" value="Winged helix-like DNA-binding domain superfamily/Winged helix DNA-binding domain"/>
    <property type="match status" value="1"/>
</dbReference>
<keyword evidence="3" id="KW-0010">Activator</keyword>
<dbReference type="AlphaFoldDB" id="C3MEC5"/>
<keyword evidence="7" id="KW-1185">Reference proteome</keyword>
<dbReference type="HOGENOM" id="CLU_091233_0_0_5"/>
<evidence type="ECO:0000256" key="4">
    <source>
        <dbReference type="ARBA" id="ARBA00023163"/>
    </source>
</evidence>
<dbReference type="PROSITE" id="PS50956">
    <property type="entry name" value="HTH_ASNC_2"/>
    <property type="match status" value="1"/>
</dbReference>
<evidence type="ECO:0000256" key="1">
    <source>
        <dbReference type="ARBA" id="ARBA00023015"/>
    </source>
</evidence>
<dbReference type="STRING" id="394.NGR_c20310"/>
<dbReference type="PATRIC" id="fig|394.7.peg.4854"/>
<evidence type="ECO:0000256" key="2">
    <source>
        <dbReference type="ARBA" id="ARBA00023125"/>
    </source>
</evidence>
<dbReference type="EMBL" id="CP001389">
    <property type="protein sequence ID" value="ACP25794.1"/>
    <property type="molecule type" value="Genomic_DNA"/>
</dbReference>
<dbReference type="SUPFAM" id="SSF46785">
    <property type="entry name" value="Winged helix' DNA-binding domain"/>
    <property type="match status" value="1"/>
</dbReference>
<organism evidence="6 7">
    <name type="scientific">Sinorhizobium fredii (strain NBRC 101917 / NGR234)</name>
    <dbReference type="NCBI Taxonomy" id="394"/>
    <lineage>
        <taxon>Bacteria</taxon>
        <taxon>Pseudomonadati</taxon>
        <taxon>Pseudomonadota</taxon>
        <taxon>Alphaproteobacteria</taxon>
        <taxon>Hyphomicrobiales</taxon>
        <taxon>Rhizobiaceae</taxon>
        <taxon>Sinorhizobium/Ensifer group</taxon>
        <taxon>Sinorhizobium</taxon>
    </lineage>
</organism>
<dbReference type="KEGG" id="rhi:NGR_c20310"/>
<dbReference type="InterPro" id="IPR036388">
    <property type="entry name" value="WH-like_DNA-bd_sf"/>
</dbReference>
<sequence>MSGESGQNSEIDQYDQKILEVLSADGRISVTDLAAKIGLSKTPCQMRMKRLISEGYIQGFTAIINPSKLQLEHIAFAEVKLSNTQEEALQKFNEAVRRIKEVEECHMIAGRFDYLLKIRTKDIRRYREVLGERISNLPYVASTSTNVAMQTVKENGSGIAARFSGAR</sequence>
<dbReference type="InterPro" id="IPR019887">
    <property type="entry name" value="Tscrpt_reg_AsnC/Lrp_C"/>
</dbReference>
<dbReference type="GO" id="GO:0006355">
    <property type="term" value="P:regulation of DNA-templated transcription"/>
    <property type="evidence" value="ECO:0007669"/>
    <property type="project" value="UniProtKB-ARBA"/>
</dbReference>
<dbReference type="InterPro" id="IPR000485">
    <property type="entry name" value="AsnC-type_HTH_dom"/>
</dbReference>
<keyword evidence="1" id="KW-0805">Transcription regulation</keyword>
<dbReference type="SMART" id="SM00344">
    <property type="entry name" value="HTH_ASNC"/>
    <property type="match status" value="1"/>
</dbReference>
<dbReference type="PANTHER" id="PTHR30154">
    <property type="entry name" value="LEUCINE-RESPONSIVE REGULATORY PROTEIN"/>
    <property type="match status" value="1"/>
</dbReference>
<proteinExistence type="predicted"/>
<keyword evidence="2" id="KW-0238">DNA-binding</keyword>